<feature type="non-terminal residue" evidence="5">
    <location>
        <position position="114"/>
    </location>
</feature>
<protein>
    <recommendedName>
        <fullName evidence="4">DUS-like FMN-binding domain-containing protein</fullName>
    </recommendedName>
</protein>
<accession>C5KR67</accession>
<dbReference type="InterPro" id="IPR035587">
    <property type="entry name" value="DUS-like_FMN-bd"/>
</dbReference>
<dbReference type="PANTHER" id="PTHR42907">
    <property type="entry name" value="FMN-LINKED OXIDOREDUCTASES SUPERFAMILY PROTEIN"/>
    <property type="match status" value="1"/>
</dbReference>
<dbReference type="GO" id="GO:0017150">
    <property type="term" value="F:tRNA dihydrouridine synthase activity"/>
    <property type="evidence" value="ECO:0007669"/>
    <property type="project" value="InterPro"/>
</dbReference>
<reference evidence="5 6" key="1">
    <citation type="submission" date="2008-07" db="EMBL/GenBank/DDBJ databases">
        <authorList>
            <person name="El-Sayed N."/>
            <person name="Caler E."/>
            <person name="Inman J."/>
            <person name="Amedeo P."/>
            <person name="Hass B."/>
            <person name="Wortman J."/>
        </authorList>
    </citation>
    <scope>NUCLEOTIDE SEQUENCE [LARGE SCALE GENOMIC DNA]</scope>
    <source>
        <strain evidence="6">ATCC 50983 / TXsc</strain>
    </source>
</reference>
<evidence type="ECO:0000259" key="4">
    <source>
        <dbReference type="Pfam" id="PF01207"/>
    </source>
</evidence>
<sequence length="114" mass="12454">MSQTGVLCSQWGAGVEKAICDQLEALMVTQLSSSTTSESSSSVGSSTDLGFSLASHNDRKGGPVRLSIAPMVDVSDRDFRMFMRLLSSKCEVWTEMLVDQALVHNEDIPRQLEK</sequence>
<evidence type="ECO:0000256" key="2">
    <source>
        <dbReference type="ARBA" id="ARBA00022857"/>
    </source>
</evidence>
<evidence type="ECO:0000256" key="3">
    <source>
        <dbReference type="ARBA" id="ARBA00022884"/>
    </source>
</evidence>
<organism evidence="6">
    <name type="scientific">Perkinsus marinus (strain ATCC 50983 / TXsc)</name>
    <dbReference type="NCBI Taxonomy" id="423536"/>
    <lineage>
        <taxon>Eukaryota</taxon>
        <taxon>Sar</taxon>
        <taxon>Alveolata</taxon>
        <taxon>Perkinsozoa</taxon>
        <taxon>Perkinsea</taxon>
        <taxon>Perkinsida</taxon>
        <taxon>Perkinsidae</taxon>
        <taxon>Perkinsus</taxon>
    </lineage>
</organism>
<dbReference type="InParanoid" id="C5KR67"/>
<dbReference type="RefSeq" id="XP_002781232.1">
    <property type="nucleotide sequence ID" value="XM_002781186.1"/>
</dbReference>
<name>C5KR67_PERM5</name>
<dbReference type="AlphaFoldDB" id="C5KR67"/>
<keyword evidence="1" id="KW-0820">tRNA-binding</keyword>
<keyword evidence="3" id="KW-0694">RNA-binding</keyword>
<dbReference type="SUPFAM" id="SSF51395">
    <property type="entry name" value="FMN-linked oxidoreductases"/>
    <property type="match status" value="1"/>
</dbReference>
<dbReference type="Pfam" id="PF01207">
    <property type="entry name" value="Dus"/>
    <property type="match status" value="1"/>
</dbReference>
<gene>
    <name evidence="5" type="ORF">Pmar_PMAR005076</name>
</gene>
<evidence type="ECO:0000313" key="5">
    <source>
        <dbReference type="EMBL" id="EER13027.1"/>
    </source>
</evidence>
<evidence type="ECO:0000313" key="6">
    <source>
        <dbReference type="Proteomes" id="UP000007800"/>
    </source>
</evidence>
<dbReference type="InterPro" id="IPR013785">
    <property type="entry name" value="Aldolase_TIM"/>
</dbReference>
<evidence type="ECO:0000256" key="1">
    <source>
        <dbReference type="ARBA" id="ARBA00022555"/>
    </source>
</evidence>
<proteinExistence type="predicted"/>
<dbReference type="InterPro" id="IPR004653">
    <property type="entry name" value="DusA"/>
</dbReference>
<keyword evidence="6" id="KW-1185">Reference proteome</keyword>
<feature type="domain" description="DUS-like FMN-binding" evidence="4">
    <location>
        <begin position="68"/>
        <end position="108"/>
    </location>
</feature>
<dbReference type="OrthoDB" id="10262250at2759"/>
<dbReference type="EMBL" id="GG675764">
    <property type="protein sequence ID" value="EER13027.1"/>
    <property type="molecule type" value="Genomic_DNA"/>
</dbReference>
<dbReference type="Proteomes" id="UP000007800">
    <property type="component" value="Unassembled WGS sequence"/>
</dbReference>
<dbReference type="Gene3D" id="3.20.20.70">
    <property type="entry name" value="Aldolase class I"/>
    <property type="match status" value="1"/>
</dbReference>
<dbReference type="GO" id="GO:0000049">
    <property type="term" value="F:tRNA binding"/>
    <property type="evidence" value="ECO:0007669"/>
    <property type="project" value="UniProtKB-KW"/>
</dbReference>
<keyword evidence="2" id="KW-0521">NADP</keyword>
<dbReference type="GeneID" id="9056308"/>
<dbReference type="PANTHER" id="PTHR42907:SF1">
    <property type="entry name" value="FMN-LINKED OXIDOREDUCTASES SUPERFAMILY PROTEIN"/>
    <property type="match status" value="1"/>
</dbReference>